<sequence>MNFLDRPTDRPTDRLSDSYIAPITNGNGIKAASQVQEFDSESEGVSPPPGEKLKFQCQPLAKKPGRNRTEQYSLQHGELIADVSDDGVHLKIIIDKVATDIHTP</sequence>
<feature type="region of interest" description="Disordered" evidence="1">
    <location>
        <begin position="1"/>
        <end position="21"/>
    </location>
</feature>
<reference evidence="2" key="1">
    <citation type="journal article" date="2019" name="bioRxiv">
        <title>The Genome of the Zebra Mussel, Dreissena polymorpha: A Resource for Invasive Species Research.</title>
        <authorList>
            <person name="McCartney M.A."/>
            <person name="Auch B."/>
            <person name="Kono T."/>
            <person name="Mallez S."/>
            <person name="Zhang Y."/>
            <person name="Obille A."/>
            <person name="Becker A."/>
            <person name="Abrahante J.E."/>
            <person name="Garbe J."/>
            <person name="Badalamenti J.P."/>
            <person name="Herman A."/>
            <person name="Mangelson H."/>
            <person name="Liachko I."/>
            <person name="Sullivan S."/>
            <person name="Sone E.D."/>
            <person name="Koren S."/>
            <person name="Silverstein K.A.T."/>
            <person name="Beckman K.B."/>
            <person name="Gohl D.M."/>
        </authorList>
    </citation>
    <scope>NUCLEOTIDE SEQUENCE</scope>
    <source>
        <strain evidence="2">Duluth1</strain>
        <tissue evidence="2">Whole animal</tissue>
    </source>
</reference>
<organism evidence="2 3">
    <name type="scientific">Dreissena polymorpha</name>
    <name type="common">Zebra mussel</name>
    <name type="synonym">Mytilus polymorpha</name>
    <dbReference type="NCBI Taxonomy" id="45954"/>
    <lineage>
        <taxon>Eukaryota</taxon>
        <taxon>Metazoa</taxon>
        <taxon>Spiralia</taxon>
        <taxon>Lophotrochozoa</taxon>
        <taxon>Mollusca</taxon>
        <taxon>Bivalvia</taxon>
        <taxon>Autobranchia</taxon>
        <taxon>Heteroconchia</taxon>
        <taxon>Euheterodonta</taxon>
        <taxon>Imparidentia</taxon>
        <taxon>Neoheterodontei</taxon>
        <taxon>Myida</taxon>
        <taxon>Dreissenoidea</taxon>
        <taxon>Dreissenidae</taxon>
        <taxon>Dreissena</taxon>
    </lineage>
</organism>
<comment type="caution">
    <text evidence="2">The sequence shown here is derived from an EMBL/GenBank/DDBJ whole genome shotgun (WGS) entry which is preliminary data.</text>
</comment>
<evidence type="ECO:0000313" key="3">
    <source>
        <dbReference type="Proteomes" id="UP000828390"/>
    </source>
</evidence>
<gene>
    <name evidence="2" type="ORF">DPMN_093905</name>
</gene>
<protein>
    <submittedName>
        <fullName evidence="2">Uncharacterized protein</fullName>
    </submittedName>
</protein>
<evidence type="ECO:0000313" key="2">
    <source>
        <dbReference type="EMBL" id="KAH3851423.1"/>
    </source>
</evidence>
<reference evidence="2" key="2">
    <citation type="submission" date="2020-11" db="EMBL/GenBank/DDBJ databases">
        <authorList>
            <person name="McCartney M.A."/>
            <person name="Auch B."/>
            <person name="Kono T."/>
            <person name="Mallez S."/>
            <person name="Becker A."/>
            <person name="Gohl D.M."/>
            <person name="Silverstein K.A.T."/>
            <person name="Koren S."/>
            <person name="Bechman K.B."/>
            <person name="Herman A."/>
            <person name="Abrahante J.E."/>
            <person name="Garbe J."/>
        </authorList>
    </citation>
    <scope>NUCLEOTIDE SEQUENCE</scope>
    <source>
        <strain evidence="2">Duluth1</strain>
        <tissue evidence="2">Whole animal</tissue>
    </source>
</reference>
<keyword evidence="3" id="KW-1185">Reference proteome</keyword>
<name>A0A9D4L448_DREPO</name>
<feature type="compositionally biased region" description="Basic and acidic residues" evidence="1">
    <location>
        <begin position="1"/>
        <end position="16"/>
    </location>
</feature>
<accession>A0A9D4L448</accession>
<proteinExistence type="predicted"/>
<dbReference type="AlphaFoldDB" id="A0A9D4L448"/>
<dbReference type="EMBL" id="JAIWYP010000003">
    <property type="protein sequence ID" value="KAH3851423.1"/>
    <property type="molecule type" value="Genomic_DNA"/>
</dbReference>
<dbReference type="Proteomes" id="UP000828390">
    <property type="component" value="Unassembled WGS sequence"/>
</dbReference>
<evidence type="ECO:0000256" key="1">
    <source>
        <dbReference type="SAM" id="MobiDB-lite"/>
    </source>
</evidence>